<feature type="non-terminal residue" evidence="5">
    <location>
        <position position="1"/>
    </location>
</feature>
<evidence type="ECO:0000259" key="4">
    <source>
        <dbReference type="Pfam" id="PF01011"/>
    </source>
</evidence>
<gene>
    <name evidence="5" type="ORF">METZ01_LOCUS171613</name>
</gene>
<dbReference type="SMART" id="SM00564">
    <property type="entry name" value="PQQ"/>
    <property type="match status" value="1"/>
</dbReference>
<dbReference type="AlphaFoldDB" id="A0A382BYR0"/>
<dbReference type="PANTHER" id="PTHR32303">
    <property type="entry name" value="QUINOPROTEIN ALCOHOL DEHYDROGENASE (CYTOCHROME C)"/>
    <property type="match status" value="1"/>
</dbReference>
<sequence length="287" mass="31260">SALYTSSTLALDVETGDIEWYRQHVPGESFDLDESFEQVLADVAGTPALLTIGKHGVLWKLDRRDGSFLGHLEAVNQNVLNIDPETGAVIYREDIRNAEVGDWISVCPSTAGGHNWQASSYSPDAGLIVIPLSQSCMDMMGREIILEPGGGGSGGDRAWREMPGTNGNFGKLAAFEPINMQEVWSVEQRAPFLTGTLTTSGGLVFAGDYDRHFRAFDISTGEVLWQTRLGTSVQGFPMTFEVDGVQYVAMTAAREGGSPWRVSTFLATEFVSRPQANALYVFRLPGQ</sequence>
<dbReference type="Gene3D" id="2.140.10.10">
    <property type="entry name" value="Quinoprotein alcohol dehydrogenase-like superfamily"/>
    <property type="match status" value="1"/>
</dbReference>
<evidence type="ECO:0000256" key="1">
    <source>
        <dbReference type="ARBA" id="ARBA00001931"/>
    </source>
</evidence>
<dbReference type="GO" id="GO:0016491">
    <property type="term" value="F:oxidoreductase activity"/>
    <property type="evidence" value="ECO:0007669"/>
    <property type="project" value="UniProtKB-KW"/>
</dbReference>
<accession>A0A382BYR0</accession>
<evidence type="ECO:0000313" key="5">
    <source>
        <dbReference type="EMBL" id="SVB18759.1"/>
    </source>
</evidence>
<comment type="cofactor">
    <cofactor evidence="1">
        <name>pyrroloquinoline quinone</name>
        <dbReference type="ChEBI" id="CHEBI:58442"/>
    </cofactor>
</comment>
<dbReference type="Pfam" id="PF01011">
    <property type="entry name" value="PQQ"/>
    <property type="match status" value="2"/>
</dbReference>
<proteinExistence type="inferred from homology"/>
<name>A0A382BYR0_9ZZZZ</name>
<dbReference type="InterPro" id="IPR002372">
    <property type="entry name" value="PQQ_rpt_dom"/>
</dbReference>
<dbReference type="PANTHER" id="PTHR32303:SF20">
    <property type="entry name" value="QUINOPROTEIN ETHANOL DEHYDROGENASE"/>
    <property type="match status" value="1"/>
</dbReference>
<dbReference type="InterPro" id="IPR011047">
    <property type="entry name" value="Quinoprotein_ADH-like_sf"/>
</dbReference>
<comment type="similarity">
    <text evidence="2">Belongs to the bacterial PQQ dehydrogenase family.</text>
</comment>
<keyword evidence="3" id="KW-0560">Oxidoreductase</keyword>
<dbReference type="InterPro" id="IPR018391">
    <property type="entry name" value="PQQ_b-propeller_rpt"/>
</dbReference>
<feature type="domain" description="Pyrrolo-quinoline quinone repeat" evidence="4">
    <location>
        <begin position="169"/>
        <end position="248"/>
    </location>
</feature>
<feature type="domain" description="Pyrrolo-quinoline quinone repeat" evidence="4">
    <location>
        <begin position="3"/>
        <end position="68"/>
    </location>
</feature>
<evidence type="ECO:0000256" key="3">
    <source>
        <dbReference type="ARBA" id="ARBA00023002"/>
    </source>
</evidence>
<protein>
    <recommendedName>
        <fullName evidence="4">Pyrrolo-quinoline quinone repeat domain-containing protein</fullName>
    </recommendedName>
</protein>
<evidence type="ECO:0000256" key="2">
    <source>
        <dbReference type="ARBA" id="ARBA00008156"/>
    </source>
</evidence>
<dbReference type="SUPFAM" id="SSF50998">
    <property type="entry name" value="Quinoprotein alcohol dehydrogenase-like"/>
    <property type="match status" value="1"/>
</dbReference>
<dbReference type="EMBL" id="UINC01031935">
    <property type="protein sequence ID" value="SVB18759.1"/>
    <property type="molecule type" value="Genomic_DNA"/>
</dbReference>
<organism evidence="5">
    <name type="scientific">marine metagenome</name>
    <dbReference type="NCBI Taxonomy" id="408172"/>
    <lineage>
        <taxon>unclassified sequences</taxon>
        <taxon>metagenomes</taxon>
        <taxon>ecological metagenomes</taxon>
    </lineage>
</organism>
<reference evidence="5" key="1">
    <citation type="submission" date="2018-05" db="EMBL/GenBank/DDBJ databases">
        <authorList>
            <person name="Lanie J.A."/>
            <person name="Ng W.-L."/>
            <person name="Kazmierczak K.M."/>
            <person name="Andrzejewski T.M."/>
            <person name="Davidsen T.M."/>
            <person name="Wayne K.J."/>
            <person name="Tettelin H."/>
            <person name="Glass J.I."/>
            <person name="Rusch D."/>
            <person name="Podicherti R."/>
            <person name="Tsui H.-C.T."/>
            <person name="Winkler M.E."/>
        </authorList>
    </citation>
    <scope>NUCLEOTIDE SEQUENCE</scope>
</reference>